<evidence type="ECO:0000256" key="10">
    <source>
        <dbReference type="ARBA" id="ARBA00022840"/>
    </source>
</evidence>
<dbReference type="Gene3D" id="1.10.510.10">
    <property type="entry name" value="Transferase(Phosphotransferase) domain 1"/>
    <property type="match status" value="1"/>
</dbReference>
<dbReference type="PANTHER" id="PTHR23255:SF98">
    <property type="entry name" value="SERINE_THREONINE-PROTEIN KINASE RECEPTOR"/>
    <property type="match status" value="1"/>
</dbReference>
<evidence type="ECO:0000259" key="14">
    <source>
        <dbReference type="PROSITE" id="PS50011"/>
    </source>
</evidence>
<keyword evidence="10" id="KW-0067">ATP-binding</keyword>
<feature type="domain" description="Protein kinase" evidence="14">
    <location>
        <begin position="147"/>
        <end position="441"/>
    </location>
</feature>
<evidence type="ECO:0000313" key="15">
    <source>
        <dbReference type="EMBL" id="CAF0800582.1"/>
    </source>
</evidence>
<keyword evidence="6" id="KW-0812">Transmembrane</keyword>
<dbReference type="AlphaFoldDB" id="A0A813SHA8"/>
<dbReference type="PROSITE" id="PS50011">
    <property type="entry name" value="PROTEIN_KINASE_DOM"/>
    <property type="match status" value="1"/>
</dbReference>
<evidence type="ECO:0000256" key="12">
    <source>
        <dbReference type="ARBA" id="ARBA00023136"/>
    </source>
</evidence>
<evidence type="ECO:0000256" key="3">
    <source>
        <dbReference type="ARBA" id="ARBA00012401"/>
    </source>
</evidence>
<keyword evidence="17" id="KW-1185">Reference proteome</keyword>
<dbReference type="EMBL" id="CAJOBC010000434">
    <property type="protein sequence ID" value="CAF3585572.1"/>
    <property type="molecule type" value="Genomic_DNA"/>
</dbReference>
<dbReference type="InterPro" id="IPR000333">
    <property type="entry name" value="TGFB_receptor"/>
</dbReference>
<evidence type="ECO:0000256" key="2">
    <source>
        <dbReference type="ARBA" id="ARBA00009605"/>
    </source>
</evidence>
<keyword evidence="8" id="KW-0547">Nucleotide-binding</keyword>
<evidence type="ECO:0000256" key="11">
    <source>
        <dbReference type="ARBA" id="ARBA00022989"/>
    </source>
</evidence>
<comment type="subcellular location">
    <subcellularLocation>
        <location evidence="1">Membrane</location>
        <topology evidence="1">Single-pass type I membrane protein</topology>
    </subcellularLocation>
</comment>
<evidence type="ECO:0000256" key="13">
    <source>
        <dbReference type="ARBA" id="ARBA00023170"/>
    </source>
</evidence>
<dbReference type="Pfam" id="PF00069">
    <property type="entry name" value="Pkinase"/>
    <property type="match status" value="1"/>
</dbReference>
<dbReference type="PANTHER" id="PTHR23255">
    <property type="entry name" value="TRANSFORMING GROWTH FACTOR-BETA RECEPTOR TYPE I AND II"/>
    <property type="match status" value="1"/>
</dbReference>
<comment type="caution">
    <text evidence="15">The sequence shown here is derived from an EMBL/GenBank/DDBJ whole genome shotgun (WGS) entry which is preliminary data.</text>
</comment>
<evidence type="ECO:0000256" key="9">
    <source>
        <dbReference type="ARBA" id="ARBA00022777"/>
    </source>
</evidence>
<keyword evidence="9" id="KW-0418">Kinase</keyword>
<dbReference type="GO" id="GO:0005524">
    <property type="term" value="F:ATP binding"/>
    <property type="evidence" value="ECO:0007669"/>
    <property type="project" value="UniProtKB-KW"/>
</dbReference>
<organism evidence="15 17">
    <name type="scientific">Didymodactylos carnosus</name>
    <dbReference type="NCBI Taxonomy" id="1234261"/>
    <lineage>
        <taxon>Eukaryota</taxon>
        <taxon>Metazoa</taxon>
        <taxon>Spiralia</taxon>
        <taxon>Gnathifera</taxon>
        <taxon>Rotifera</taxon>
        <taxon>Eurotatoria</taxon>
        <taxon>Bdelloidea</taxon>
        <taxon>Philodinida</taxon>
        <taxon>Philodinidae</taxon>
        <taxon>Didymodactylos</taxon>
    </lineage>
</organism>
<dbReference type="PROSITE" id="PS00108">
    <property type="entry name" value="PROTEIN_KINASE_ST"/>
    <property type="match status" value="1"/>
</dbReference>
<dbReference type="SMART" id="SM00220">
    <property type="entry name" value="S_TKc"/>
    <property type="match status" value="1"/>
</dbReference>
<accession>A0A813SHA8</accession>
<dbReference type="EMBL" id="CAJNOQ010000434">
    <property type="protein sequence ID" value="CAF0800582.1"/>
    <property type="molecule type" value="Genomic_DNA"/>
</dbReference>
<dbReference type="SUPFAM" id="SSF56112">
    <property type="entry name" value="Protein kinase-like (PK-like)"/>
    <property type="match status" value="1"/>
</dbReference>
<protein>
    <recommendedName>
        <fullName evidence="3">receptor protein serine/threonine kinase</fullName>
        <ecNumber evidence="3">2.7.11.30</ecNumber>
    </recommendedName>
</protein>
<keyword evidence="12" id="KW-0472">Membrane</keyword>
<keyword evidence="4" id="KW-0723">Serine/threonine-protein kinase</keyword>
<sequence>MYNMIIALQCPVYLQSHTVSTHSLIYNCTNENSLSLCSYKYNYEENAVCVGLYLNVSDQILIKALTIMRDSKCKTPTKCVLHRDERKDDTFHCCCTTNNCTLDWELESNLTESTPVYHTSKHEKNLNINPLLLNAEQSTTSTTIKSLKKLHLLSKSNNSIVWKAWLNNESYVSLKIYYKKNHILWNNEINIFKTLDHSSVIKFLCHDEYKNELTQEIEYRLITQYHEYGSLQDYLNLNILSLHDCLVLLTTLVNGVVYLHTERYDEKNMLIKPMIAHRDIKSANVLIKHDKTACLTDFGVALNLSQKILSRNDFVQIGTIRYMAPELLVGVISHTRESLLKVDVYAIALVFWEILSRCEEYPCNNKKYLSPFDEYINEQRITLETMYDLVIGAKKRPIIIRTSIKNQILHQIFDVIEEAWDQEPDTRLTAHSLAVKFQLFLSQVSSL</sequence>
<dbReference type="Proteomes" id="UP000663829">
    <property type="component" value="Unassembled WGS sequence"/>
</dbReference>
<dbReference type="GO" id="GO:0071363">
    <property type="term" value="P:cellular response to growth factor stimulus"/>
    <property type="evidence" value="ECO:0007669"/>
    <property type="project" value="TreeGrafter"/>
</dbReference>
<dbReference type="Gene3D" id="3.30.200.20">
    <property type="entry name" value="Phosphorylase Kinase, domain 1"/>
    <property type="match status" value="1"/>
</dbReference>
<keyword evidence="7" id="KW-0732">Signal</keyword>
<keyword evidence="13" id="KW-0675">Receptor</keyword>
<dbReference type="InterPro" id="IPR008271">
    <property type="entry name" value="Ser/Thr_kinase_AS"/>
</dbReference>
<comment type="similarity">
    <text evidence="2">Belongs to the protein kinase superfamily. TKL Ser/Thr protein kinase family. TGFB receptor subfamily.</text>
</comment>
<keyword evidence="5" id="KW-0808">Transferase</keyword>
<dbReference type="GO" id="GO:0017002">
    <property type="term" value="F:activin receptor activity"/>
    <property type="evidence" value="ECO:0007669"/>
    <property type="project" value="TreeGrafter"/>
</dbReference>
<dbReference type="OrthoDB" id="547665at2759"/>
<dbReference type="InterPro" id="IPR000719">
    <property type="entry name" value="Prot_kinase_dom"/>
</dbReference>
<name>A0A813SHA8_9BILA</name>
<dbReference type="GO" id="GO:0048185">
    <property type="term" value="F:activin binding"/>
    <property type="evidence" value="ECO:0007669"/>
    <property type="project" value="TreeGrafter"/>
</dbReference>
<evidence type="ECO:0000313" key="16">
    <source>
        <dbReference type="EMBL" id="CAF3585572.1"/>
    </source>
</evidence>
<dbReference type="GO" id="GO:0048179">
    <property type="term" value="C:activin receptor complex"/>
    <property type="evidence" value="ECO:0007669"/>
    <property type="project" value="TreeGrafter"/>
</dbReference>
<dbReference type="InterPro" id="IPR011009">
    <property type="entry name" value="Kinase-like_dom_sf"/>
</dbReference>
<evidence type="ECO:0000256" key="4">
    <source>
        <dbReference type="ARBA" id="ARBA00022527"/>
    </source>
</evidence>
<evidence type="ECO:0000256" key="8">
    <source>
        <dbReference type="ARBA" id="ARBA00022741"/>
    </source>
</evidence>
<gene>
    <name evidence="15" type="ORF">GPM918_LOCUS3491</name>
    <name evidence="16" type="ORF">SRO942_LOCUS3491</name>
</gene>
<evidence type="ECO:0000313" key="17">
    <source>
        <dbReference type="Proteomes" id="UP000663829"/>
    </source>
</evidence>
<dbReference type="EC" id="2.7.11.30" evidence="3"/>
<proteinExistence type="inferred from homology"/>
<evidence type="ECO:0000256" key="5">
    <source>
        <dbReference type="ARBA" id="ARBA00022679"/>
    </source>
</evidence>
<evidence type="ECO:0000256" key="7">
    <source>
        <dbReference type="ARBA" id="ARBA00022729"/>
    </source>
</evidence>
<reference evidence="15" key="1">
    <citation type="submission" date="2021-02" db="EMBL/GenBank/DDBJ databases">
        <authorList>
            <person name="Nowell W R."/>
        </authorList>
    </citation>
    <scope>NUCLEOTIDE SEQUENCE</scope>
</reference>
<keyword evidence="11" id="KW-1133">Transmembrane helix</keyword>
<evidence type="ECO:0000256" key="1">
    <source>
        <dbReference type="ARBA" id="ARBA00004479"/>
    </source>
</evidence>
<dbReference type="Proteomes" id="UP000681722">
    <property type="component" value="Unassembled WGS sequence"/>
</dbReference>
<evidence type="ECO:0000256" key="6">
    <source>
        <dbReference type="ARBA" id="ARBA00022692"/>
    </source>
</evidence>